<dbReference type="InterPro" id="IPR011234">
    <property type="entry name" value="Fumarylacetoacetase-like_C"/>
</dbReference>
<name>A0A5B8LUK1_9HYPH</name>
<dbReference type="SUPFAM" id="SSF56529">
    <property type="entry name" value="FAH"/>
    <property type="match status" value="1"/>
</dbReference>
<dbReference type="PANTHER" id="PTHR11820:SF114">
    <property type="entry name" value="4-HYDROXYPHENYLACETATE CATABOLISM PROTEIN"/>
    <property type="match status" value="1"/>
</dbReference>
<dbReference type="EMBL" id="CP042304">
    <property type="protein sequence ID" value="QDZ11987.1"/>
    <property type="molecule type" value="Genomic_DNA"/>
</dbReference>
<dbReference type="AlphaFoldDB" id="A0A5B8LUK1"/>
<keyword evidence="3" id="KW-0378">Hydrolase</keyword>
<dbReference type="RefSeq" id="WP_146290803.1">
    <property type="nucleotide sequence ID" value="NZ_CP042304.1"/>
</dbReference>
<sequence>MTEFRRVQIDGVARSVTVENGAFTWIDGSRHKVDDVVHLPPAIPTKVICVHLNYRSRLDELKRQQPPAPTYFWKSVSCLNGHRGTVVRPANCRFLNYEGEFVLVVGRTTRNITPEQAPDYIAGYTIANDFGLHDFRDTDENSMVRVKGSDTLGPVGPALVTDWDFRNKRLRTLIDGRVVQDANTNDLLWDPHYLLADLARTITFEPGDMIMTGTPANSRPIEPGSTIVVEVEGLGALENRIVAAEIAVPSGFGAQPSDSDGVQSIALGGDFRKA</sequence>
<dbReference type="GO" id="GO:0046872">
    <property type="term" value="F:metal ion binding"/>
    <property type="evidence" value="ECO:0007669"/>
    <property type="project" value="UniProtKB-KW"/>
</dbReference>
<dbReference type="GO" id="GO:0016787">
    <property type="term" value="F:hydrolase activity"/>
    <property type="evidence" value="ECO:0007669"/>
    <property type="project" value="UniProtKB-KW"/>
</dbReference>
<protein>
    <submittedName>
        <fullName evidence="3">Fumarylacetoacetate hydrolase family protein</fullName>
    </submittedName>
</protein>
<proteinExistence type="predicted"/>
<dbReference type="PANTHER" id="PTHR11820">
    <property type="entry name" value="ACYLPYRUVASE"/>
    <property type="match status" value="1"/>
</dbReference>
<evidence type="ECO:0000256" key="1">
    <source>
        <dbReference type="ARBA" id="ARBA00022723"/>
    </source>
</evidence>
<evidence type="ECO:0000259" key="2">
    <source>
        <dbReference type="Pfam" id="PF01557"/>
    </source>
</evidence>
<dbReference type="KEGG" id="dea:FPZ08_15290"/>
<dbReference type="Proteomes" id="UP000315364">
    <property type="component" value="Chromosome"/>
</dbReference>
<keyword evidence="4" id="KW-1185">Reference proteome</keyword>
<accession>A0A5B8LUK1</accession>
<reference evidence="3 4" key="1">
    <citation type="submission" date="2019-07" db="EMBL/GenBank/DDBJ databases">
        <title>Full genome sequence of Devosia sp. Gsoil 520.</title>
        <authorList>
            <person name="Im W.-T."/>
        </authorList>
    </citation>
    <scope>NUCLEOTIDE SEQUENCE [LARGE SCALE GENOMIC DNA]</scope>
    <source>
        <strain evidence="3 4">Gsoil 520</strain>
    </source>
</reference>
<evidence type="ECO:0000313" key="4">
    <source>
        <dbReference type="Proteomes" id="UP000315364"/>
    </source>
</evidence>
<dbReference type="Gene3D" id="3.90.850.10">
    <property type="entry name" value="Fumarylacetoacetase-like, C-terminal domain"/>
    <property type="match status" value="1"/>
</dbReference>
<evidence type="ECO:0000313" key="3">
    <source>
        <dbReference type="EMBL" id="QDZ11987.1"/>
    </source>
</evidence>
<keyword evidence="1" id="KW-0479">Metal-binding</keyword>
<organism evidence="3 4">
    <name type="scientific">Devosia ginsengisoli</name>
    <dbReference type="NCBI Taxonomy" id="400770"/>
    <lineage>
        <taxon>Bacteria</taxon>
        <taxon>Pseudomonadati</taxon>
        <taxon>Pseudomonadota</taxon>
        <taxon>Alphaproteobacteria</taxon>
        <taxon>Hyphomicrobiales</taxon>
        <taxon>Devosiaceae</taxon>
        <taxon>Devosia</taxon>
    </lineage>
</organism>
<gene>
    <name evidence="3" type="ORF">FPZ08_15290</name>
</gene>
<dbReference type="InterPro" id="IPR036663">
    <property type="entry name" value="Fumarylacetoacetase_C_sf"/>
</dbReference>
<dbReference type="Pfam" id="PF01557">
    <property type="entry name" value="FAA_hydrolase"/>
    <property type="match status" value="1"/>
</dbReference>
<feature type="domain" description="Fumarylacetoacetase-like C-terminal" evidence="2">
    <location>
        <begin position="46"/>
        <end position="242"/>
    </location>
</feature>
<dbReference type="OrthoDB" id="5197601at2"/>